<evidence type="ECO:0000256" key="3">
    <source>
        <dbReference type="ARBA" id="ARBA00023125"/>
    </source>
</evidence>
<dbReference type="GO" id="GO:0003700">
    <property type="term" value="F:DNA-binding transcription factor activity"/>
    <property type="evidence" value="ECO:0007669"/>
    <property type="project" value="InterPro"/>
</dbReference>
<dbReference type="PROSITE" id="PS50811">
    <property type="entry name" value="WRKY"/>
    <property type="match status" value="1"/>
</dbReference>
<proteinExistence type="predicted"/>
<dbReference type="Pfam" id="PF03106">
    <property type="entry name" value="WRKY"/>
    <property type="match status" value="1"/>
</dbReference>
<keyword evidence="6" id="KW-0472">Membrane</keyword>
<feature type="domain" description="WRKY" evidence="7">
    <location>
        <begin position="1"/>
        <end position="24"/>
    </location>
</feature>
<dbReference type="InterPro" id="IPR003657">
    <property type="entry name" value="WRKY_dom"/>
</dbReference>
<evidence type="ECO:0000313" key="8">
    <source>
        <dbReference type="EMBL" id="TQE13213.1"/>
    </source>
</evidence>
<dbReference type="SUPFAM" id="SSF118290">
    <property type="entry name" value="WRKY DNA-binding domain"/>
    <property type="match status" value="1"/>
</dbReference>
<keyword evidence="5" id="KW-0539">Nucleus</keyword>
<evidence type="ECO:0000256" key="2">
    <source>
        <dbReference type="ARBA" id="ARBA00023015"/>
    </source>
</evidence>
<keyword evidence="2" id="KW-0805">Transcription regulation</keyword>
<dbReference type="EMBL" id="VIEB01000013">
    <property type="protein sequence ID" value="TQE13213.1"/>
    <property type="molecule type" value="Genomic_DNA"/>
</dbReference>
<keyword evidence="9" id="KW-1185">Reference proteome</keyword>
<evidence type="ECO:0000256" key="6">
    <source>
        <dbReference type="SAM" id="Phobius"/>
    </source>
</evidence>
<keyword evidence="3" id="KW-0238">DNA-binding</keyword>
<comment type="subcellular location">
    <subcellularLocation>
        <location evidence="1">Nucleus</location>
    </subcellularLocation>
</comment>
<organism evidence="8 9">
    <name type="scientific">Malus baccata</name>
    <name type="common">Siberian crab apple</name>
    <name type="synonym">Pyrus baccata</name>
    <dbReference type="NCBI Taxonomy" id="106549"/>
    <lineage>
        <taxon>Eukaryota</taxon>
        <taxon>Viridiplantae</taxon>
        <taxon>Streptophyta</taxon>
        <taxon>Embryophyta</taxon>
        <taxon>Tracheophyta</taxon>
        <taxon>Spermatophyta</taxon>
        <taxon>Magnoliopsida</taxon>
        <taxon>eudicotyledons</taxon>
        <taxon>Gunneridae</taxon>
        <taxon>Pentapetalae</taxon>
        <taxon>rosids</taxon>
        <taxon>fabids</taxon>
        <taxon>Rosales</taxon>
        <taxon>Rosaceae</taxon>
        <taxon>Amygdaloideae</taxon>
        <taxon>Maleae</taxon>
        <taxon>Malus</taxon>
    </lineage>
</organism>
<comment type="caution">
    <text evidence="8">The sequence shown here is derived from an EMBL/GenBank/DDBJ whole genome shotgun (WGS) entry which is preliminary data.</text>
</comment>
<gene>
    <name evidence="8" type="ORF">C1H46_001297</name>
</gene>
<dbReference type="STRING" id="106549.A0A540NRH5"/>
<evidence type="ECO:0000256" key="4">
    <source>
        <dbReference type="ARBA" id="ARBA00023163"/>
    </source>
</evidence>
<evidence type="ECO:0000256" key="1">
    <source>
        <dbReference type="ARBA" id="ARBA00004123"/>
    </source>
</evidence>
<dbReference type="AlphaFoldDB" id="A0A540NRH5"/>
<dbReference type="InterPro" id="IPR036576">
    <property type="entry name" value="WRKY_dom_sf"/>
</dbReference>
<feature type="transmembrane region" description="Helical" evidence="6">
    <location>
        <begin position="37"/>
        <end position="58"/>
    </location>
</feature>
<dbReference type="GO" id="GO:0043565">
    <property type="term" value="F:sequence-specific DNA binding"/>
    <property type="evidence" value="ECO:0007669"/>
    <property type="project" value="InterPro"/>
</dbReference>
<reference evidence="8 9" key="1">
    <citation type="journal article" date="2019" name="G3 (Bethesda)">
        <title>Sequencing of a Wild Apple (Malus baccata) Genome Unravels the Differences Between Cultivated and Wild Apple Species Regarding Disease Resistance and Cold Tolerance.</title>
        <authorList>
            <person name="Chen X."/>
        </authorList>
    </citation>
    <scope>NUCLEOTIDE SEQUENCE [LARGE SCALE GENOMIC DNA]</scope>
    <source>
        <strain evidence="9">cv. Shandingzi</strain>
        <tissue evidence="8">Leaves</tissue>
    </source>
</reference>
<dbReference type="Proteomes" id="UP000315295">
    <property type="component" value="Unassembled WGS sequence"/>
</dbReference>
<evidence type="ECO:0000259" key="7">
    <source>
        <dbReference type="PROSITE" id="PS50811"/>
    </source>
</evidence>
<dbReference type="Gene3D" id="2.20.25.80">
    <property type="entry name" value="WRKY domain"/>
    <property type="match status" value="1"/>
</dbReference>
<name>A0A540NRH5_MALBA</name>
<dbReference type="SMART" id="SM00774">
    <property type="entry name" value="WRKY"/>
    <property type="match status" value="1"/>
</dbReference>
<keyword evidence="4" id="KW-0804">Transcription</keyword>
<keyword evidence="6" id="KW-0812">Transmembrane</keyword>
<keyword evidence="6" id="KW-1133">Transmembrane helix</keyword>
<protein>
    <recommendedName>
        <fullName evidence="7">WRKY domain-containing protein</fullName>
    </recommendedName>
</protein>
<dbReference type="GO" id="GO:0005634">
    <property type="term" value="C:nucleus"/>
    <property type="evidence" value="ECO:0007669"/>
    <property type="project" value="UniProtKB-SubCell"/>
</dbReference>
<evidence type="ECO:0000313" key="9">
    <source>
        <dbReference type="Proteomes" id="UP000315295"/>
    </source>
</evidence>
<evidence type="ECO:0000256" key="5">
    <source>
        <dbReference type="ARBA" id="ARBA00023242"/>
    </source>
</evidence>
<sequence length="65" mass="7389">MTCDGFRWRKYGQKVVQGNPYPRNVRWAQKIKHTPKVTAAVILILALDALLCYVMPIISLGNLFA</sequence>
<accession>A0A540NRH5</accession>